<dbReference type="GeneID" id="36134233"/>
<dbReference type="STRING" id="936155.HFELIS_15920"/>
<protein>
    <recommendedName>
        <fullName evidence="3">CAAX protease</fullName>
    </recommendedName>
</protein>
<accession>E7ABB8</accession>
<dbReference type="KEGG" id="hfe:HFELIS_15920"/>
<dbReference type="AlphaFoldDB" id="E7ABB8"/>
<dbReference type="HOGENOM" id="CLU_1076758_0_0_7"/>
<organism evidence="1 2">
    <name type="scientific">Helicobacter felis (strain ATCC 49179 / CCUG 28539 / NCTC 12436 / CS1)</name>
    <dbReference type="NCBI Taxonomy" id="936155"/>
    <lineage>
        <taxon>Bacteria</taxon>
        <taxon>Pseudomonadati</taxon>
        <taxon>Campylobacterota</taxon>
        <taxon>Epsilonproteobacteria</taxon>
        <taxon>Campylobacterales</taxon>
        <taxon>Helicobacteraceae</taxon>
        <taxon>Helicobacter</taxon>
    </lineage>
</organism>
<dbReference type="Proteomes" id="UP000007934">
    <property type="component" value="Chromosome"/>
</dbReference>
<sequence>MFDLQNAFFQKISALFLDMPHLMTEEFETKIKQSIGVLHHGYLWGACKEAQILLKKKNGALERNLFDLIMQFYNKRRNAHQASFLLLQCFENALRSTMAVVVANALNTNQDDWFMQDSQNQMQQHLVQKIDAIIALRNKKRQIPKHTMNSFDVFDLFSLGDLEFILNRHYYPYFESFFAKPKTYKNQEIPIFGTKTHALNTIARIRDARNEIFHNKPTKIKFKKDLEILLVRLGYNLQKACALEDLRPFFHLKFNYAKTQRAQHA</sequence>
<dbReference type="OrthoDB" id="5322080at2"/>
<dbReference type="RefSeq" id="WP_013470037.1">
    <property type="nucleotide sequence ID" value="NC_014810.2"/>
</dbReference>
<evidence type="ECO:0000313" key="1">
    <source>
        <dbReference type="EMBL" id="CBY83676.1"/>
    </source>
</evidence>
<evidence type="ECO:0000313" key="2">
    <source>
        <dbReference type="Proteomes" id="UP000007934"/>
    </source>
</evidence>
<proteinExistence type="predicted"/>
<dbReference type="eggNOG" id="ENOG503186K">
    <property type="taxonomic scope" value="Bacteria"/>
</dbReference>
<evidence type="ECO:0008006" key="3">
    <source>
        <dbReference type="Google" id="ProtNLM"/>
    </source>
</evidence>
<keyword evidence="2" id="KW-1185">Reference proteome</keyword>
<dbReference type="EMBL" id="FQ670179">
    <property type="protein sequence ID" value="CBY83676.1"/>
    <property type="molecule type" value="Genomic_DNA"/>
</dbReference>
<gene>
    <name evidence="1" type="ordered locus">Hfelis_15920</name>
</gene>
<name>E7ABB8_HELFC</name>
<reference evidence="1 2" key="1">
    <citation type="journal article" date="2011" name="Genome Biol. Evol.">
        <title>Comparative whole genome sequence analysis of the carcinogenic bacterial model pathogen Helicobacter felis.</title>
        <authorList>
            <person name="Arnold I.C."/>
            <person name="Zigova Z."/>
            <person name="Holden M."/>
            <person name="Lawley T.D."/>
            <person name="Rad R."/>
            <person name="Dougan G."/>
            <person name="Falkow S."/>
            <person name="Bentley S.D."/>
            <person name="Muller A."/>
        </authorList>
    </citation>
    <scope>NUCLEOTIDE SEQUENCE [LARGE SCALE GENOMIC DNA]</scope>
    <source>
        <strain evidence="2">ATCC 49179 / CCUG 28539 / NCTC 12436 / CS1</strain>
    </source>
</reference>